<comment type="similarity">
    <text evidence="6">Belongs to the ThrE exporter (TC 2.A.79) family.</text>
</comment>
<feature type="transmembrane region" description="Helical" evidence="7">
    <location>
        <begin position="140"/>
        <end position="157"/>
    </location>
</feature>
<evidence type="ECO:0000256" key="3">
    <source>
        <dbReference type="ARBA" id="ARBA00022692"/>
    </source>
</evidence>
<accession>A0A0H2YQU7</accession>
<dbReference type="GO" id="GO:0015744">
    <property type="term" value="P:succinate transport"/>
    <property type="evidence" value="ECO:0007669"/>
    <property type="project" value="TreeGrafter"/>
</dbReference>
<keyword evidence="10" id="KW-1185">Reference proteome</keyword>
<gene>
    <name evidence="9" type="ordered locus">CPF_1842</name>
</gene>
<evidence type="ECO:0000313" key="9">
    <source>
        <dbReference type="EMBL" id="ABG83293.1"/>
    </source>
</evidence>
<dbReference type="PaxDb" id="195103-CPF_1842"/>
<feature type="transmembrane region" description="Helical" evidence="7">
    <location>
        <begin position="118"/>
        <end position="134"/>
    </location>
</feature>
<organism evidence="9 10">
    <name type="scientific">Clostridium perfringens (strain ATCC 13124 / DSM 756 / JCM 1290 / NCIMB 6125 / NCTC 8237 / Type A)</name>
    <dbReference type="NCBI Taxonomy" id="195103"/>
    <lineage>
        <taxon>Bacteria</taxon>
        <taxon>Bacillati</taxon>
        <taxon>Bacillota</taxon>
        <taxon>Clostridia</taxon>
        <taxon>Eubacteriales</taxon>
        <taxon>Clostridiaceae</taxon>
        <taxon>Clostridium</taxon>
    </lineage>
</organism>
<evidence type="ECO:0000256" key="4">
    <source>
        <dbReference type="ARBA" id="ARBA00022989"/>
    </source>
</evidence>
<evidence type="ECO:0000256" key="6">
    <source>
        <dbReference type="ARBA" id="ARBA00034125"/>
    </source>
</evidence>
<name>A0A0H2YQU7_CLOP1</name>
<evidence type="ECO:0000256" key="1">
    <source>
        <dbReference type="ARBA" id="ARBA00004651"/>
    </source>
</evidence>
<feature type="domain" description="Threonine/serine exporter-like N-terminal" evidence="8">
    <location>
        <begin position="9"/>
        <end position="246"/>
    </location>
</feature>
<comment type="subcellular location">
    <subcellularLocation>
        <location evidence="1">Cell membrane</location>
        <topology evidence="1">Multi-pass membrane protein</topology>
    </subcellularLocation>
</comment>
<feature type="transmembrane region" description="Helical" evidence="7">
    <location>
        <begin position="229"/>
        <end position="248"/>
    </location>
</feature>
<dbReference type="RefSeq" id="WP_003449600.1">
    <property type="nucleotide sequence ID" value="NC_008261.1"/>
</dbReference>
<dbReference type="STRING" id="195103.CPF_1842"/>
<sequence length="256" mass="27934">MDFNRIINFSTELGTLMLENGAETYRVEETMSRICLAYGIEKVDVFVIPTNIIITIKTYKNAISRTRRVTSRTINLDKIAKLNNLSREVAFNKVSIEDAEKKLSSIADEKEYPLKIKILGYLISASTFTLLFGGNLKDSLVSGFIGIVLCLLAYFFNILKTNNFFVNIISGALASLLAFLAVRFNIAPNLNEIIIGSLMPLVPGLAITNSLRDIIAGDLVAGSAKFIEAFLIAVGIAIGSASILSILINHYGGMAI</sequence>
<dbReference type="Pfam" id="PF06738">
    <property type="entry name" value="ThrE"/>
    <property type="match status" value="1"/>
</dbReference>
<keyword evidence="2" id="KW-1003">Cell membrane</keyword>
<reference evidence="9 10" key="1">
    <citation type="journal article" date="2006" name="Genome Res.">
        <title>Skewed genomic variability in strains of the toxigenic bacterial pathogen, Clostridium perfringens.</title>
        <authorList>
            <person name="Myers G.S."/>
            <person name="Rasko D.A."/>
            <person name="Cheung J.K."/>
            <person name="Ravel J."/>
            <person name="Seshadri R."/>
            <person name="Deboy R.T."/>
            <person name="Ren Q."/>
            <person name="Varga J."/>
            <person name="Awad M.M."/>
            <person name="Brinkac L.M."/>
            <person name="Daugherty S.C."/>
            <person name="Haft D.H."/>
            <person name="Dodson R.J."/>
            <person name="Madupu R."/>
            <person name="Nelson W.C."/>
            <person name="Rosovitz M.J."/>
            <person name="Sullivan S.A."/>
            <person name="Khouri H."/>
            <person name="Dimitrov G.I."/>
            <person name="Watkins K.L."/>
            <person name="Mulligan S."/>
            <person name="Benton J."/>
            <person name="Radune D."/>
            <person name="Fisher D.J."/>
            <person name="Atkins H.S."/>
            <person name="Hiscox T."/>
            <person name="Jost B.H."/>
            <person name="Billington S.J."/>
            <person name="Songer J.G."/>
            <person name="McClane B.A."/>
            <person name="Titball R.W."/>
            <person name="Rood J.I."/>
            <person name="Melville S.B."/>
            <person name="Paulsen I.T."/>
        </authorList>
    </citation>
    <scope>NUCLEOTIDE SEQUENCE [LARGE SCALE GENOMIC DNA]</scope>
    <source>
        <strain evidence="10">ATCC 13124 / DSM 756 / JCM 1290 / NCIMB 6125 / NCTC 8237 / S 107 / Type A</strain>
    </source>
</reference>
<dbReference type="KEGG" id="cpf:CPF_1842"/>
<dbReference type="GO" id="GO:0022857">
    <property type="term" value="F:transmembrane transporter activity"/>
    <property type="evidence" value="ECO:0007669"/>
    <property type="project" value="InterPro"/>
</dbReference>
<evidence type="ECO:0000259" key="8">
    <source>
        <dbReference type="Pfam" id="PF06738"/>
    </source>
</evidence>
<proteinExistence type="inferred from homology"/>
<dbReference type="GO" id="GO:0005886">
    <property type="term" value="C:plasma membrane"/>
    <property type="evidence" value="ECO:0007669"/>
    <property type="project" value="UniProtKB-SubCell"/>
</dbReference>
<dbReference type="GeneID" id="93001874"/>
<dbReference type="PANTHER" id="PTHR34390:SF2">
    <property type="entry name" value="SUCCINATE TRANSPORTER SUBUNIT YJJP-RELATED"/>
    <property type="match status" value="1"/>
</dbReference>
<dbReference type="InterPro" id="IPR050539">
    <property type="entry name" value="ThrE_Dicarb/AminoAcid_Exp"/>
</dbReference>
<dbReference type="InterPro" id="IPR010619">
    <property type="entry name" value="ThrE-like_N"/>
</dbReference>
<keyword evidence="3 7" id="KW-0812">Transmembrane</keyword>
<keyword evidence="5 7" id="KW-0472">Membrane</keyword>
<dbReference type="Proteomes" id="UP000001823">
    <property type="component" value="Chromosome"/>
</dbReference>
<dbReference type="eggNOG" id="COG2966">
    <property type="taxonomic scope" value="Bacteria"/>
</dbReference>
<dbReference type="HOGENOM" id="CLU_070277_0_0_9"/>
<evidence type="ECO:0000313" key="10">
    <source>
        <dbReference type="Proteomes" id="UP000001823"/>
    </source>
</evidence>
<dbReference type="AlphaFoldDB" id="A0A0H2YQU7"/>
<evidence type="ECO:0000256" key="7">
    <source>
        <dbReference type="SAM" id="Phobius"/>
    </source>
</evidence>
<dbReference type="PANTHER" id="PTHR34390">
    <property type="entry name" value="UPF0442 PROTEIN YJJB-RELATED"/>
    <property type="match status" value="1"/>
</dbReference>
<dbReference type="EMBL" id="CP000246">
    <property type="protein sequence ID" value="ABG83293.1"/>
    <property type="molecule type" value="Genomic_DNA"/>
</dbReference>
<keyword evidence="4 7" id="KW-1133">Transmembrane helix</keyword>
<evidence type="ECO:0000256" key="2">
    <source>
        <dbReference type="ARBA" id="ARBA00022475"/>
    </source>
</evidence>
<evidence type="ECO:0000256" key="5">
    <source>
        <dbReference type="ARBA" id="ARBA00023136"/>
    </source>
</evidence>
<feature type="transmembrane region" description="Helical" evidence="7">
    <location>
        <begin position="164"/>
        <end position="184"/>
    </location>
</feature>
<protein>
    <recommendedName>
        <fullName evidence="8">Threonine/serine exporter-like N-terminal domain-containing protein</fullName>
    </recommendedName>
</protein>